<feature type="domain" description="HD" evidence="4">
    <location>
        <begin position="55"/>
        <end position="238"/>
    </location>
</feature>
<dbReference type="GO" id="GO:0006203">
    <property type="term" value="P:dGTP catabolic process"/>
    <property type="evidence" value="ECO:0007669"/>
    <property type="project" value="TreeGrafter"/>
</dbReference>
<feature type="region of interest" description="Disordered" evidence="3">
    <location>
        <begin position="1"/>
        <end position="22"/>
    </location>
</feature>
<dbReference type="AlphaFoldDB" id="A0A172ZLR7"/>
<dbReference type="NCBIfam" id="TIGR01353">
    <property type="entry name" value="dGTP_triPase"/>
    <property type="match status" value="1"/>
</dbReference>
<dbReference type="PROSITE" id="PS51831">
    <property type="entry name" value="HD"/>
    <property type="match status" value="1"/>
</dbReference>
<dbReference type="SMART" id="SM00471">
    <property type="entry name" value="HDc"/>
    <property type="match status" value="1"/>
</dbReference>
<protein>
    <recommendedName>
        <fullName evidence="2">Deoxyguanosinetriphosphate triphosphohydrolase-like protein</fullName>
    </recommendedName>
</protein>
<dbReference type="InterPro" id="IPR006674">
    <property type="entry name" value="HD_domain"/>
</dbReference>
<dbReference type="NCBIfam" id="NF003701">
    <property type="entry name" value="PRK05318.1"/>
    <property type="match status" value="1"/>
</dbReference>
<dbReference type="KEGG" id="pbv:AR543_01445"/>
<dbReference type="Proteomes" id="UP000078148">
    <property type="component" value="Chromosome"/>
</dbReference>
<dbReference type="PANTHER" id="PTHR11373:SF32">
    <property type="entry name" value="DEOXYGUANOSINETRIPHOSPHATE TRIPHOSPHOHYDROLASE"/>
    <property type="match status" value="1"/>
</dbReference>
<reference evidence="5 6" key="2">
    <citation type="journal article" date="2016" name="Int. J. Syst. Evol. Microbiol.">
        <title>Paenibacillus bovis sp. nov., isolated from raw yak (Bos grunniens) milk.</title>
        <authorList>
            <person name="Gao C."/>
            <person name="Han J."/>
            <person name="Liu Z."/>
            <person name="Xu X."/>
            <person name="Hang F."/>
            <person name="Wu Z."/>
        </authorList>
    </citation>
    <scope>NUCLEOTIDE SEQUENCE [LARGE SCALE GENOMIC DNA]</scope>
    <source>
        <strain evidence="5 6">BD3526</strain>
    </source>
</reference>
<evidence type="ECO:0000256" key="3">
    <source>
        <dbReference type="SAM" id="MobiDB-lite"/>
    </source>
</evidence>
<feature type="compositionally biased region" description="Basic and acidic residues" evidence="3">
    <location>
        <begin position="1"/>
        <end position="10"/>
    </location>
</feature>
<evidence type="ECO:0000256" key="2">
    <source>
        <dbReference type="HAMAP-Rule" id="MF_01212"/>
    </source>
</evidence>
<dbReference type="Pfam" id="PF01966">
    <property type="entry name" value="HD"/>
    <property type="match status" value="1"/>
</dbReference>
<dbReference type="InterPro" id="IPR026875">
    <property type="entry name" value="PHydrolase_assoc_dom"/>
</dbReference>
<dbReference type="InterPro" id="IPR003607">
    <property type="entry name" value="HD/PDEase_dom"/>
</dbReference>
<keyword evidence="6" id="KW-1185">Reference proteome</keyword>
<evidence type="ECO:0000313" key="5">
    <source>
        <dbReference type="EMBL" id="ANF98576.1"/>
    </source>
</evidence>
<dbReference type="NCBIfam" id="NF041026">
    <property type="entry name" value="antiphage_dGTPase"/>
    <property type="match status" value="1"/>
</dbReference>
<name>A0A172ZLR7_9BACL</name>
<organism evidence="5 6">
    <name type="scientific">Paenibacillus bovis</name>
    <dbReference type="NCBI Taxonomy" id="1616788"/>
    <lineage>
        <taxon>Bacteria</taxon>
        <taxon>Bacillati</taxon>
        <taxon>Bacillota</taxon>
        <taxon>Bacilli</taxon>
        <taxon>Bacillales</taxon>
        <taxon>Paenibacillaceae</taxon>
        <taxon>Paenibacillus</taxon>
    </lineage>
</organism>
<dbReference type="InterPro" id="IPR050135">
    <property type="entry name" value="dGTPase-like"/>
</dbReference>
<dbReference type="Gene3D" id="1.10.3210.10">
    <property type="entry name" value="Hypothetical protein af1432"/>
    <property type="match status" value="1"/>
</dbReference>
<evidence type="ECO:0000259" key="4">
    <source>
        <dbReference type="PROSITE" id="PS51831"/>
    </source>
</evidence>
<dbReference type="SUPFAM" id="SSF109604">
    <property type="entry name" value="HD-domain/PDEase-like"/>
    <property type="match status" value="1"/>
</dbReference>
<proteinExistence type="inferred from homology"/>
<dbReference type="HAMAP" id="MF_01212">
    <property type="entry name" value="dGTPase_type2"/>
    <property type="match status" value="1"/>
</dbReference>
<gene>
    <name evidence="5" type="ORF">AR543_01445</name>
</gene>
<reference evidence="6" key="1">
    <citation type="submission" date="2015-10" db="EMBL/GenBank/DDBJ databases">
        <title>Genome of Paenibacillus bovis sp. nov.</title>
        <authorList>
            <person name="Wu Z."/>
            <person name="Gao C."/>
            <person name="Liu Z."/>
            <person name="Zheng H."/>
        </authorList>
    </citation>
    <scope>NUCLEOTIDE SEQUENCE [LARGE SCALE GENOMIC DNA]</scope>
    <source>
        <strain evidence="6">BD3526</strain>
    </source>
</reference>
<comment type="similarity">
    <text evidence="2">Belongs to the dGTPase family. Type 2 subfamily.</text>
</comment>
<dbReference type="InterPro" id="IPR006261">
    <property type="entry name" value="dGTPase"/>
</dbReference>
<sequence length="425" mass="48737">MDSERKESDLNRTGTPSRDDYERDYGRIVHSAAFRRLQSKTQVFGVGEGDFHRTRLTHSMEVAQIARGISLALNLKDSILNGIHGKIDTSLIEAAALSHDFGHPPFGHQGERALNEKMINFGGFEGNAQTFRILTRLERGNGLNLTRATLMAILKYPILYSQAVNVEVYNQHKYSPPKTSVYDDDKERFEWVTNILEPNEKDYYSELDKMDHKQKHHKTKHKSLECSIIELADDIAYATHDVEDALRLKLIDISELIDILKKYRLENDKALIKAANKLEDLIKGKINHSSQIIKDAIADIISLFISSVKIQEENCYTSPRIRYKAVLPAKLEDLINDLTKIVKEKVIDLQRVQTLEWKGGYVVKKLFEALQSEKKLLRISDQVLINTGMNLERVVCDYIAGMTDSYAIKMYSRLYESKESRLFDI</sequence>
<dbReference type="InterPro" id="IPR023023">
    <property type="entry name" value="dNTPase_2"/>
</dbReference>
<dbReference type="PANTHER" id="PTHR11373">
    <property type="entry name" value="DEOXYNUCLEOSIDE TRIPHOSPHATE TRIPHOSPHOHYDROLASE"/>
    <property type="match status" value="1"/>
</dbReference>
<dbReference type="EMBL" id="CP013023">
    <property type="protein sequence ID" value="ANF98576.1"/>
    <property type="molecule type" value="Genomic_DNA"/>
</dbReference>
<evidence type="ECO:0000313" key="6">
    <source>
        <dbReference type="Proteomes" id="UP000078148"/>
    </source>
</evidence>
<keyword evidence="1 2" id="KW-0378">Hydrolase</keyword>
<dbReference type="Pfam" id="PF13286">
    <property type="entry name" value="HD_assoc"/>
    <property type="match status" value="1"/>
</dbReference>
<accession>A0A172ZLR7</accession>
<dbReference type="CDD" id="cd00077">
    <property type="entry name" value="HDc"/>
    <property type="match status" value="1"/>
</dbReference>
<dbReference type="GO" id="GO:0008832">
    <property type="term" value="F:dGTPase activity"/>
    <property type="evidence" value="ECO:0007669"/>
    <property type="project" value="TreeGrafter"/>
</dbReference>
<dbReference type="STRING" id="1616788.AR543_01445"/>
<evidence type="ECO:0000256" key="1">
    <source>
        <dbReference type="ARBA" id="ARBA00022801"/>
    </source>
</evidence>